<evidence type="ECO:0000313" key="2">
    <source>
        <dbReference type="EMBL" id="MDX8032960.1"/>
    </source>
</evidence>
<evidence type="ECO:0000259" key="1">
    <source>
        <dbReference type="Pfam" id="PF13676"/>
    </source>
</evidence>
<comment type="caution">
    <text evidence="2">The sequence shown here is derived from an EMBL/GenBank/DDBJ whole genome shotgun (WGS) entry which is preliminary data.</text>
</comment>
<proteinExistence type="predicted"/>
<accession>A0ABU4T468</accession>
<dbReference type="Proteomes" id="UP001285521">
    <property type="component" value="Unassembled WGS sequence"/>
</dbReference>
<name>A0ABU4T468_9PSEU</name>
<dbReference type="InterPro" id="IPR000157">
    <property type="entry name" value="TIR_dom"/>
</dbReference>
<dbReference type="InterPro" id="IPR035897">
    <property type="entry name" value="Toll_tir_struct_dom_sf"/>
</dbReference>
<protein>
    <submittedName>
        <fullName evidence="2">TIR domain-containing protein</fullName>
    </submittedName>
</protein>
<reference evidence="2 3" key="1">
    <citation type="submission" date="2023-11" db="EMBL/GenBank/DDBJ databases">
        <title>Lentzea sokolovensis, sp. nov., Lentzea kristufkii, sp. nov., and Lentzea miocenensis, sp. nov., rare actinobacteria from Sokolov Coal Basin, Miocene lacustrine sediment, Czech Republic.</title>
        <authorList>
            <person name="Lara A."/>
            <person name="Kotroba L."/>
            <person name="Nouioui I."/>
            <person name="Neumann-Schaal M."/>
            <person name="Mast Y."/>
            <person name="Chronakova A."/>
        </authorList>
    </citation>
    <scope>NUCLEOTIDE SEQUENCE [LARGE SCALE GENOMIC DNA]</scope>
    <source>
        <strain evidence="2 3">BCCO 10_0856</strain>
    </source>
</reference>
<dbReference type="SUPFAM" id="SSF52200">
    <property type="entry name" value="Toll/Interleukin receptor TIR domain"/>
    <property type="match status" value="1"/>
</dbReference>
<keyword evidence="3" id="KW-1185">Reference proteome</keyword>
<dbReference type="RefSeq" id="WP_319967992.1">
    <property type="nucleotide sequence ID" value="NZ_JAXAVW010000018.1"/>
</dbReference>
<dbReference type="EMBL" id="JAXAVW010000018">
    <property type="protein sequence ID" value="MDX8032960.1"/>
    <property type="molecule type" value="Genomic_DNA"/>
</dbReference>
<evidence type="ECO:0000313" key="3">
    <source>
        <dbReference type="Proteomes" id="UP001285521"/>
    </source>
</evidence>
<organism evidence="2 3">
    <name type="scientific">Lentzea miocenica</name>
    <dbReference type="NCBI Taxonomy" id="3095431"/>
    <lineage>
        <taxon>Bacteria</taxon>
        <taxon>Bacillati</taxon>
        <taxon>Actinomycetota</taxon>
        <taxon>Actinomycetes</taxon>
        <taxon>Pseudonocardiales</taxon>
        <taxon>Pseudonocardiaceae</taxon>
        <taxon>Lentzea</taxon>
    </lineage>
</organism>
<feature type="domain" description="TIR" evidence="1">
    <location>
        <begin position="12"/>
        <end position="127"/>
    </location>
</feature>
<dbReference type="Gene3D" id="3.40.50.10140">
    <property type="entry name" value="Toll/interleukin-1 receptor homology (TIR) domain"/>
    <property type="match status" value="1"/>
</dbReference>
<reference evidence="2 3" key="2">
    <citation type="submission" date="2023-11" db="EMBL/GenBank/DDBJ databases">
        <authorList>
            <person name="Lara A.C."/>
            <person name="Chronakova A."/>
        </authorList>
    </citation>
    <scope>NUCLEOTIDE SEQUENCE [LARGE SCALE GENOMIC DNA]</scope>
    <source>
        <strain evidence="2 3">BCCO 10_0856</strain>
    </source>
</reference>
<sequence length="178" mass="20366">MGSPDSDFEYDVVLSFAGEHRDFVESVASILRAGGVRVFYDAFEEVALWGKDLYEHLNWVYSKAARHCVLFSSVEYRDKLWTNHERKSAQARAFQEHAADYVLPVRLDDAEIPGHFATVGYMDATLGESGERKRSSEEIANLIAKKLPRKPVPERKSFIPAERMSFIVRLTRPKRRTG</sequence>
<dbReference type="Pfam" id="PF13676">
    <property type="entry name" value="TIR_2"/>
    <property type="match status" value="1"/>
</dbReference>
<gene>
    <name evidence="2" type="ORF">SK803_22305</name>
</gene>